<gene>
    <name evidence="22" type="primary">COX2</name>
</gene>
<keyword evidence="10" id="KW-0460">Magnesium</keyword>
<evidence type="ECO:0000256" key="16">
    <source>
        <dbReference type="ARBA" id="ARBA00023136"/>
    </source>
</evidence>
<dbReference type="PRINTS" id="PR01166">
    <property type="entry name" value="CYCOXIDASEII"/>
</dbReference>
<keyword evidence="14 18" id="KW-0186">Copper</keyword>
<dbReference type="InterPro" id="IPR036257">
    <property type="entry name" value="Cyt_c_oxidase_su2_TM_sf"/>
</dbReference>
<feature type="transmembrane region" description="Helical" evidence="19">
    <location>
        <begin position="26"/>
        <end position="47"/>
    </location>
</feature>
<comment type="function">
    <text evidence="18">Component of the cytochrome c oxidase, the last enzyme in the mitochondrial electron transport chain which drives oxidative phosphorylation. The respiratory chain contains 3 multisubunit complexes succinate dehydrogenase (complex II, CII), ubiquinol-cytochrome c oxidoreductase (cytochrome b-c1 complex, complex III, CIII) and cytochrome c oxidase (complex IV, CIV), that cooperate to transfer electrons derived from NADH and succinate to molecular oxygen, creating an electrochemical gradient over the inner membrane that drives transmembrane transport and the ATP synthase. Cytochrome c oxidase is the component of the respiratory chain that catalyzes the reduction of oxygen to water. Electrons originating from reduced cytochrome c in the intermembrane space (IMS) are transferred via the dinuclear copper A center (CU(A)) of subunit 2 and heme A of subunit 1 to the active site in subunit 1, a binuclear center (BNC) formed by heme A3 and copper B (CU(B)). The BNC reduces molecular oxygen to 2 water molecules using 4 electrons from cytochrome c in the IMS and 4 protons from the mitochondrial matrix.</text>
</comment>
<dbReference type="AlphaFoldDB" id="V9NJP2"/>
<dbReference type="PANTHER" id="PTHR22888:SF9">
    <property type="entry name" value="CYTOCHROME C OXIDASE SUBUNIT 2"/>
    <property type="match status" value="1"/>
</dbReference>
<evidence type="ECO:0000313" key="22">
    <source>
        <dbReference type="EMBL" id="AGQ50317.1"/>
    </source>
</evidence>
<keyword evidence="7 18" id="KW-0812">Transmembrane</keyword>
<dbReference type="Pfam" id="PF02790">
    <property type="entry name" value="COX2_TM"/>
    <property type="match status" value="1"/>
</dbReference>
<evidence type="ECO:0000259" key="20">
    <source>
        <dbReference type="PROSITE" id="PS50857"/>
    </source>
</evidence>
<keyword evidence="5 18" id="KW-0813">Transport</keyword>
<keyword evidence="12 18" id="KW-0249">Electron transport</keyword>
<dbReference type="InterPro" id="IPR001505">
    <property type="entry name" value="Copper_CuA"/>
</dbReference>
<dbReference type="GO" id="GO:0004129">
    <property type="term" value="F:cytochrome-c oxidase activity"/>
    <property type="evidence" value="ECO:0007669"/>
    <property type="project" value="UniProtKB-EC"/>
</dbReference>
<keyword evidence="9 18" id="KW-0999">Mitochondrion inner membrane</keyword>
<feature type="domain" description="Cytochrome oxidase subunit II copper A binding" evidence="20">
    <location>
        <begin position="97"/>
        <end position="228"/>
    </location>
</feature>
<keyword evidence="15 18" id="KW-0496">Mitochondrion</keyword>
<evidence type="ECO:0000256" key="17">
    <source>
        <dbReference type="ARBA" id="ARBA00049512"/>
    </source>
</evidence>
<keyword evidence="6 18" id="KW-0679">Respiratory chain</keyword>
<dbReference type="GO" id="GO:0005507">
    <property type="term" value="F:copper ion binding"/>
    <property type="evidence" value="ECO:0007669"/>
    <property type="project" value="InterPro"/>
</dbReference>
<dbReference type="GO" id="GO:0042773">
    <property type="term" value="P:ATP synthesis coupled electron transport"/>
    <property type="evidence" value="ECO:0007669"/>
    <property type="project" value="TreeGrafter"/>
</dbReference>
<reference evidence="22" key="1">
    <citation type="journal article" date="2014" name="Mol. Biol. Evol.">
        <title>Coexistence of Minicircular and a Highly Rearranged mtDNA Molecule Suggests That Recombination Shapes Mitochondrial Genome Organization.</title>
        <authorList>
            <person name="Mao M."/>
            <person name="Austin A.D."/>
            <person name="Johnson N.F."/>
            <person name="Dowton M."/>
        </authorList>
    </citation>
    <scope>NUCLEOTIDE SEQUENCE</scope>
    <source>
        <strain evidence="22">M85</strain>
    </source>
</reference>
<comment type="catalytic activity">
    <reaction evidence="17">
        <text>4 Fe(II)-[cytochrome c] + O2 + 8 H(+)(in) = 4 Fe(III)-[cytochrome c] + 2 H2O + 4 H(+)(out)</text>
        <dbReference type="Rhea" id="RHEA:11436"/>
        <dbReference type="Rhea" id="RHEA-COMP:10350"/>
        <dbReference type="Rhea" id="RHEA-COMP:14399"/>
        <dbReference type="ChEBI" id="CHEBI:15377"/>
        <dbReference type="ChEBI" id="CHEBI:15378"/>
        <dbReference type="ChEBI" id="CHEBI:15379"/>
        <dbReference type="ChEBI" id="CHEBI:29033"/>
        <dbReference type="ChEBI" id="CHEBI:29034"/>
        <dbReference type="EC" id="7.1.1.9"/>
    </reaction>
    <physiologicalReaction direction="left-to-right" evidence="17">
        <dbReference type="Rhea" id="RHEA:11437"/>
    </physiologicalReaction>
</comment>
<dbReference type="InterPro" id="IPR002429">
    <property type="entry name" value="CcO_II-like_C"/>
</dbReference>
<feature type="transmembrane region" description="Helical" evidence="19">
    <location>
        <begin position="68"/>
        <end position="86"/>
    </location>
</feature>
<evidence type="ECO:0000256" key="7">
    <source>
        <dbReference type="ARBA" id="ARBA00022692"/>
    </source>
</evidence>
<proteinExistence type="inferred from homology"/>
<dbReference type="Pfam" id="PF00116">
    <property type="entry name" value="COX2"/>
    <property type="match status" value="1"/>
</dbReference>
<evidence type="ECO:0000256" key="2">
    <source>
        <dbReference type="ARBA" id="ARBA00007866"/>
    </source>
</evidence>
<sequence>MMINISTWWENLNTQNANSPIMENLIYFHDLVLIILLTIMISMLFLMNKFIFNSLNSRYFMHNQNLEFIWTVIPIFILIFIAFPSIKNLYLMDEINMPSMTIKLIGHQWYWSYEYPEMNMSYDSMMINNNYSMNWFRNLENNNNVIIPMMNKIRLISTSEDVIHSWTVPSCGLKMDSIPGRLNQMEMIIKRPGIYFGQCSEICGANHSFMPISIESIKNKNFMNFKNINNKIM</sequence>
<accession>V9NJP2</accession>
<evidence type="ECO:0000256" key="5">
    <source>
        <dbReference type="ARBA" id="ARBA00022448"/>
    </source>
</evidence>
<feature type="domain" description="Cytochrome oxidase subunit II transmembrane region profile" evidence="21">
    <location>
        <begin position="6"/>
        <end position="96"/>
    </location>
</feature>
<dbReference type="PROSITE" id="PS50999">
    <property type="entry name" value="COX2_TM"/>
    <property type="match status" value="1"/>
</dbReference>
<evidence type="ECO:0000256" key="13">
    <source>
        <dbReference type="ARBA" id="ARBA00022989"/>
    </source>
</evidence>
<evidence type="ECO:0000256" key="6">
    <source>
        <dbReference type="ARBA" id="ARBA00022660"/>
    </source>
</evidence>
<evidence type="ECO:0000256" key="4">
    <source>
        <dbReference type="ARBA" id="ARBA00015946"/>
    </source>
</evidence>
<dbReference type="SUPFAM" id="SSF49503">
    <property type="entry name" value="Cupredoxins"/>
    <property type="match status" value="1"/>
</dbReference>
<evidence type="ECO:0000256" key="18">
    <source>
        <dbReference type="RuleBase" id="RU000457"/>
    </source>
</evidence>
<comment type="similarity">
    <text evidence="2 18">Belongs to the cytochrome c oxidase subunit 2 family.</text>
</comment>
<dbReference type="SUPFAM" id="SSF81464">
    <property type="entry name" value="Cytochrome c oxidase subunit II-like, transmembrane region"/>
    <property type="match status" value="1"/>
</dbReference>
<keyword evidence="11" id="KW-1278">Translocase</keyword>
<keyword evidence="13 19" id="KW-1133">Transmembrane helix</keyword>
<evidence type="ECO:0000256" key="8">
    <source>
        <dbReference type="ARBA" id="ARBA00022723"/>
    </source>
</evidence>
<dbReference type="GO" id="GO:0005743">
    <property type="term" value="C:mitochondrial inner membrane"/>
    <property type="evidence" value="ECO:0007669"/>
    <property type="project" value="UniProtKB-SubCell"/>
</dbReference>
<evidence type="ECO:0000256" key="10">
    <source>
        <dbReference type="ARBA" id="ARBA00022842"/>
    </source>
</evidence>
<evidence type="ECO:0000256" key="11">
    <source>
        <dbReference type="ARBA" id="ARBA00022967"/>
    </source>
</evidence>
<keyword evidence="8 18" id="KW-0479">Metal-binding</keyword>
<dbReference type="NCBIfam" id="TIGR02866">
    <property type="entry name" value="CoxB"/>
    <property type="match status" value="1"/>
</dbReference>
<keyword evidence="16 18" id="KW-0472">Membrane</keyword>
<name>V9NJP2_9HYME</name>
<evidence type="ECO:0000256" key="14">
    <source>
        <dbReference type="ARBA" id="ARBA00023008"/>
    </source>
</evidence>
<dbReference type="PROSITE" id="PS50857">
    <property type="entry name" value="COX2_CUA"/>
    <property type="match status" value="1"/>
</dbReference>
<protein>
    <recommendedName>
        <fullName evidence="4 18">Cytochrome c oxidase subunit 2</fullName>
    </recommendedName>
</protein>
<dbReference type="PANTHER" id="PTHR22888">
    <property type="entry name" value="CYTOCHROME C OXIDASE, SUBUNIT II"/>
    <property type="match status" value="1"/>
</dbReference>
<geneLocation type="mitochondrion" evidence="22"/>
<evidence type="ECO:0000256" key="3">
    <source>
        <dbReference type="ARBA" id="ARBA00011164"/>
    </source>
</evidence>
<evidence type="ECO:0000256" key="12">
    <source>
        <dbReference type="ARBA" id="ARBA00022982"/>
    </source>
</evidence>
<dbReference type="PROSITE" id="PS00078">
    <property type="entry name" value="COX2"/>
    <property type="match status" value="1"/>
</dbReference>
<comment type="subcellular location">
    <subcellularLocation>
        <location evidence="1 18">Mitochondrion inner membrane</location>
        <topology evidence="1 18">Multi-pass membrane protein</topology>
    </subcellularLocation>
</comment>
<dbReference type="FunFam" id="2.60.40.420:FF:000001">
    <property type="entry name" value="Cytochrome c oxidase subunit 2"/>
    <property type="match status" value="1"/>
</dbReference>
<dbReference type="Gene3D" id="2.60.40.420">
    <property type="entry name" value="Cupredoxins - blue copper proteins"/>
    <property type="match status" value="1"/>
</dbReference>
<evidence type="ECO:0000256" key="1">
    <source>
        <dbReference type="ARBA" id="ARBA00004448"/>
    </source>
</evidence>
<comment type="subunit">
    <text evidence="3">Component of the cytochrome c oxidase (complex IV, CIV), a multisubunit enzyme composed of a catalytic core of 3 subunits and several supernumerary subunits. The complex exists as a monomer or a dimer and forms supercomplexes (SCs) in the inner mitochondrial membrane with ubiquinol-cytochrome c oxidoreductase (cytochrome b-c1 complex, complex III, CIII).</text>
</comment>
<organism evidence="22">
    <name type="scientific">Conostigmus sp. MM-2013</name>
    <dbReference type="NCBI Taxonomy" id="1357450"/>
    <lineage>
        <taxon>Eukaryota</taxon>
        <taxon>Metazoa</taxon>
        <taxon>Ecdysozoa</taxon>
        <taxon>Arthropoda</taxon>
        <taxon>Hexapoda</taxon>
        <taxon>Insecta</taxon>
        <taxon>Pterygota</taxon>
        <taxon>Neoptera</taxon>
        <taxon>Endopterygota</taxon>
        <taxon>Hymenoptera</taxon>
        <taxon>Apocrita</taxon>
        <taxon>Ceraphronoidea</taxon>
        <taxon>Megaspilidae</taxon>
        <taxon>Conostigmus</taxon>
    </lineage>
</organism>
<dbReference type="InterPro" id="IPR011759">
    <property type="entry name" value="Cyt_c_oxidase_su2_TM_dom"/>
</dbReference>
<evidence type="ECO:0000256" key="15">
    <source>
        <dbReference type="ARBA" id="ARBA00023128"/>
    </source>
</evidence>
<dbReference type="InterPro" id="IPR045187">
    <property type="entry name" value="CcO_II"/>
</dbReference>
<dbReference type="GO" id="GO:0016491">
    <property type="term" value="F:oxidoreductase activity"/>
    <property type="evidence" value="ECO:0007669"/>
    <property type="project" value="InterPro"/>
</dbReference>
<dbReference type="InterPro" id="IPR014222">
    <property type="entry name" value="Cyt_c_oxidase_su2"/>
</dbReference>
<dbReference type="Gene3D" id="1.10.287.90">
    <property type="match status" value="1"/>
</dbReference>
<evidence type="ECO:0000256" key="9">
    <source>
        <dbReference type="ARBA" id="ARBA00022792"/>
    </source>
</evidence>
<comment type="cofactor">
    <cofactor evidence="18">
        <name>Cu cation</name>
        <dbReference type="ChEBI" id="CHEBI:23378"/>
    </cofactor>
    <text evidence="18">Binds a copper A center.</text>
</comment>
<dbReference type="EMBL" id="KF015227">
    <property type="protein sequence ID" value="AGQ50317.1"/>
    <property type="molecule type" value="Genomic_DNA"/>
</dbReference>
<dbReference type="InterPro" id="IPR008972">
    <property type="entry name" value="Cupredoxin"/>
</dbReference>
<evidence type="ECO:0000256" key="19">
    <source>
        <dbReference type="SAM" id="Phobius"/>
    </source>
</evidence>
<evidence type="ECO:0000259" key="21">
    <source>
        <dbReference type="PROSITE" id="PS50999"/>
    </source>
</evidence>